<dbReference type="Pfam" id="PF01627">
    <property type="entry name" value="Hpt"/>
    <property type="match status" value="1"/>
</dbReference>
<protein>
    <recommendedName>
        <fullName evidence="3">Chemotaxis protein CheA</fullName>
        <ecNumber evidence="2">2.7.13.3</ecNumber>
    </recommendedName>
</protein>
<dbReference type="GO" id="GO:0000155">
    <property type="term" value="F:phosphorelay sensor kinase activity"/>
    <property type="evidence" value="ECO:0007669"/>
    <property type="project" value="UniProtKB-ARBA"/>
</dbReference>
<accession>A0A1F6GQS0</accession>
<dbReference type="SUPFAM" id="SSF51206">
    <property type="entry name" value="cAMP-binding domain-like"/>
    <property type="match status" value="1"/>
</dbReference>
<dbReference type="SMART" id="SM00387">
    <property type="entry name" value="HATPase_c"/>
    <property type="match status" value="1"/>
</dbReference>
<evidence type="ECO:0000256" key="7">
    <source>
        <dbReference type="ARBA" id="ARBA00023012"/>
    </source>
</evidence>
<evidence type="ECO:0000256" key="4">
    <source>
        <dbReference type="ARBA" id="ARBA00022553"/>
    </source>
</evidence>
<dbReference type="PANTHER" id="PTHR43395">
    <property type="entry name" value="SENSOR HISTIDINE KINASE CHEA"/>
    <property type="match status" value="1"/>
</dbReference>
<evidence type="ECO:0000256" key="6">
    <source>
        <dbReference type="ARBA" id="ARBA00022777"/>
    </source>
</evidence>
<dbReference type="InterPro" id="IPR004358">
    <property type="entry name" value="Sig_transdc_His_kin-like_C"/>
</dbReference>
<dbReference type="InterPro" id="IPR003594">
    <property type="entry name" value="HATPase_dom"/>
</dbReference>
<evidence type="ECO:0000313" key="14">
    <source>
        <dbReference type="Proteomes" id="UP000177583"/>
    </source>
</evidence>
<organism evidence="13 14">
    <name type="scientific">Candidatus Lambdaproteobacteria bacterium RIFOXYD2_FULL_56_26</name>
    <dbReference type="NCBI Taxonomy" id="1817773"/>
    <lineage>
        <taxon>Bacteria</taxon>
        <taxon>Pseudomonadati</taxon>
        <taxon>Pseudomonadota</taxon>
        <taxon>Candidatus Lambdaproteobacteria</taxon>
    </lineage>
</organism>
<dbReference type="PROSITE" id="PS50109">
    <property type="entry name" value="HIS_KIN"/>
    <property type="match status" value="1"/>
</dbReference>
<evidence type="ECO:0000256" key="2">
    <source>
        <dbReference type="ARBA" id="ARBA00012438"/>
    </source>
</evidence>
<keyword evidence="5" id="KW-0808">Transferase</keyword>
<comment type="caution">
    <text evidence="13">The sequence shown here is derived from an EMBL/GenBank/DDBJ whole genome shotgun (WGS) entry which is preliminary data.</text>
</comment>
<feature type="modified residue" description="Phosphohistidine" evidence="9">
    <location>
        <position position="439"/>
    </location>
</feature>
<name>A0A1F6GQS0_9PROT</name>
<dbReference type="Gene3D" id="3.30.565.10">
    <property type="entry name" value="Histidine kinase-like ATPase, C-terminal domain"/>
    <property type="match status" value="1"/>
</dbReference>
<evidence type="ECO:0000256" key="8">
    <source>
        <dbReference type="ARBA" id="ARBA00035100"/>
    </source>
</evidence>
<proteinExistence type="predicted"/>
<evidence type="ECO:0000256" key="9">
    <source>
        <dbReference type="PROSITE-ProRule" id="PRU00110"/>
    </source>
</evidence>
<reference evidence="13 14" key="1">
    <citation type="journal article" date="2016" name="Nat. Commun.">
        <title>Thousands of microbial genomes shed light on interconnected biogeochemical processes in an aquifer system.</title>
        <authorList>
            <person name="Anantharaman K."/>
            <person name="Brown C.T."/>
            <person name="Hug L.A."/>
            <person name="Sharon I."/>
            <person name="Castelle C.J."/>
            <person name="Probst A.J."/>
            <person name="Thomas B.C."/>
            <person name="Singh A."/>
            <person name="Wilkins M.J."/>
            <person name="Karaoz U."/>
            <person name="Brodie E.L."/>
            <person name="Williams K.H."/>
            <person name="Hubbard S.S."/>
            <person name="Banfield J.F."/>
        </authorList>
    </citation>
    <scope>NUCLEOTIDE SEQUENCE [LARGE SCALE GENOMIC DNA]</scope>
</reference>
<dbReference type="EC" id="2.7.13.3" evidence="2"/>
<dbReference type="PRINTS" id="PR00344">
    <property type="entry name" value="BCTRLSENSOR"/>
</dbReference>
<dbReference type="AlphaFoldDB" id="A0A1F6GQS0"/>
<dbReference type="Pfam" id="PF02518">
    <property type="entry name" value="HATPase_c"/>
    <property type="match status" value="1"/>
</dbReference>
<evidence type="ECO:0000259" key="11">
    <source>
        <dbReference type="PROSITE" id="PS50109"/>
    </source>
</evidence>
<keyword evidence="10" id="KW-0175">Coiled coil</keyword>
<dbReference type="InterPro" id="IPR036890">
    <property type="entry name" value="HATPase_C_sf"/>
</dbReference>
<feature type="domain" description="HPt" evidence="12">
    <location>
        <begin position="393"/>
        <end position="496"/>
    </location>
</feature>
<dbReference type="SUPFAM" id="SSF55874">
    <property type="entry name" value="ATPase domain of HSP90 chaperone/DNA topoisomerase II/histidine kinase"/>
    <property type="match status" value="1"/>
</dbReference>
<evidence type="ECO:0000259" key="12">
    <source>
        <dbReference type="PROSITE" id="PS50894"/>
    </source>
</evidence>
<dbReference type="Gene3D" id="1.20.120.160">
    <property type="entry name" value="HPT domain"/>
    <property type="match status" value="1"/>
</dbReference>
<evidence type="ECO:0000256" key="10">
    <source>
        <dbReference type="SAM" id="Coils"/>
    </source>
</evidence>
<dbReference type="InterPro" id="IPR005467">
    <property type="entry name" value="His_kinase_dom"/>
</dbReference>
<dbReference type="InterPro" id="IPR008207">
    <property type="entry name" value="Sig_transdc_His_kin_Hpt_dom"/>
</dbReference>
<keyword evidence="6" id="KW-0418">Kinase</keyword>
<keyword evidence="4 9" id="KW-0597">Phosphoprotein</keyword>
<feature type="domain" description="Histidine kinase" evidence="11">
    <location>
        <begin position="586"/>
        <end position="725"/>
    </location>
</feature>
<comment type="catalytic activity">
    <reaction evidence="1">
        <text>ATP + protein L-histidine = ADP + protein N-phospho-L-histidine.</text>
        <dbReference type="EC" id="2.7.13.3"/>
    </reaction>
</comment>
<dbReference type="PANTHER" id="PTHR43395:SF1">
    <property type="entry name" value="CHEMOTAXIS PROTEIN CHEA"/>
    <property type="match status" value="1"/>
</dbReference>
<gene>
    <name evidence="13" type="ORF">A2557_09330</name>
</gene>
<comment type="function">
    <text evidence="8">Involved in the transmission of sensory signals from the chemoreceptors to the flagellar motors. CheA is autophosphorylated; it can transfer its phosphate group to either CheB or CheY.</text>
</comment>
<dbReference type="FunFam" id="3.30.565.10:FF:000016">
    <property type="entry name" value="Chemotaxis protein CheA, putative"/>
    <property type="match status" value="1"/>
</dbReference>
<feature type="coiled-coil region" evidence="10">
    <location>
        <begin position="361"/>
        <end position="393"/>
    </location>
</feature>
<dbReference type="SUPFAM" id="SSF47226">
    <property type="entry name" value="Histidine-containing phosphotransfer domain, HPT domain"/>
    <property type="match status" value="1"/>
</dbReference>
<evidence type="ECO:0000313" key="13">
    <source>
        <dbReference type="EMBL" id="OGH00389.1"/>
    </source>
</evidence>
<dbReference type="InterPro" id="IPR051315">
    <property type="entry name" value="Bact_Chemotaxis_CheA"/>
</dbReference>
<sequence>MILPSHIQRTLVEMEPASPLSLADLLALLQAQLAAPDGSKLPLDQQISLSQALWPAMEALEQARAEQGDKAFALGQNLAQERTSFFNAPQPQTPEVLAQTLADRLANWGSLPVLASLSPWDSHLLLGLAQELELAPGQPFLEEGKSVTGLYLVSVPVEVCYQGIPLPLAMTGGLFGQEAVFSAQFVAPLSYKVGAAATALYIPQERLREALSWNPGLELWLLAQRFFRSTQTLNRLAQEYQKVNRESRLTQEILDNTGQASFSIDAKGEIGTNYSTAAAQYLGEPNPTGLPFADLILRDDKKALRSYYRALNLIFAGNQFDPKVVLDLLPKQVHLQDRVFALHYYFAEDKLGFVTSVYVRMKDLTEEINQAKLAQETKDKEREEKEIEEKIRSNIASFLGLLEMIDKNQANLERFFLETVNQKYQANPQDLRGLLKELHSIKGLCSQFGLQGLKHASHATESALLALGQGKIEQFAPAYKELKSHYKHAHILLESLGEGIVSVLMGVTFTKPDFLALKQAVFAQDWPTAQALVSAKGQIPASSLAENWEDDLLNLGMSLGKEVDFELVCPEDLTLPLEMVRTLNFELRHVYRNAIDHGLETPEVRKAAGKRSAGKVRLTLGSENGQLSIAVEDDGAGIAWERILQKARSNPNLDQTQIEAWVAQNQAWRILFLPGFSSQEQLTELSGRGVGMDAVASAIEGLGGSYSLESTLGAGSKFKFLVPLS</sequence>
<evidence type="ECO:0000256" key="1">
    <source>
        <dbReference type="ARBA" id="ARBA00000085"/>
    </source>
</evidence>
<evidence type="ECO:0000256" key="5">
    <source>
        <dbReference type="ARBA" id="ARBA00022679"/>
    </source>
</evidence>
<dbReference type="PROSITE" id="PS50894">
    <property type="entry name" value="HPT"/>
    <property type="match status" value="1"/>
</dbReference>
<dbReference type="Proteomes" id="UP000177583">
    <property type="component" value="Unassembled WGS sequence"/>
</dbReference>
<evidence type="ECO:0000256" key="3">
    <source>
        <dbReference type="ARBA" id="ARBA00021495"/>
    </source>
</evidence>
<dbReference type="InterPro" id="IPR036641">
    <property type="entry name" value="HPT_dom_sf"/>
</dbReference>
<keyword evidence="7" id="KW-0902">Two-component regulatory system</keyword>
<dbReference type="InterPro" id="IPR018490">
    <property type="entry name" value="cNMP-bd_dom_sf"/>
</dbReference>
<dbReference type="EMBL" id="MFNF01000046">
    <property type="protein sequence ID" value="OGH00389.1"/>
    <property type="molecule type" value="Genomic_DNA"/>
</dbReference>